<accession>A0A5C6U378</accession>
<keyword evidence="1" id="KW-0812">Transmembrane</keyword>
<dbReference type="Proteomes" id="UP000321832">
    <property type="component" value="Unassembled WGS sequence"/>
</dbReference>
<dbReference type="AlphaFoldDB" id="A0A5C6U378"/>
<organism evidence="2 3">
    <name type="scientific">Piscinibacter aquaticus</name>
    <dbReference type="NCBI Taxonomy" id="392597"/>
    <lineage>
        <taxon>Bacteria</taxon>
        <taxon>Pseudomonadati</taxon>
        <taxon>Pseudomonadota</taxon>
        <taxon>Betaproteobacteria</taxon>
        <taxon>Burkholderiales</taxon>
        <taxon>Sphaerotilaceae</taxon>
        <taxon>Piscinibacter</taxon>
    </lineage>
</organism>
<proteinExistence type="predicted"/>
<dbReference type="EMBL" id="VOPW01000001">
    <property type="protein sequence ID" value="TXC66451.1"/>
    <property type="molecule type" value="Genomic_DNA"/>
</dbReference>
<keyword evidence="3" id="KW-1185">Reference proteome</keyword>
<evidence type="ECO:0000313" key="2">
    <source>
        <dbReference type="EMBL" id="TXC66451.1"/>
    </source>
</evidence>
<reference evidence="2 3" key="1">
    <citation type="submission" date="2019-08" db="EMBL/GenBank/DDBJ databases">
        <authorList>
            <person name="Khan S.A."/>
            <person name="Jeon C.O."/>
            <person name="Jeong S.E."/>
        </authorList>
    </citation>
    <scope>NUCLEOTIDE SEQUENCE [LARGE SCALE GENOMIC DNA]</scope>
    <source>
        <strain evidence="3">IMCC1728</strain>
    </source>
</reference>
<protein>
    <submittedName>
        <fullName evidence="2">Uncharacterized protein</fullName>
    </submittedName>
</protein>
<comment type="caution">
    <text evidence="2">The sequence shown here is derived from an EMBL/GenBank/DDBJ whole genome shotgun (WGS) entry which is preliminary data.</text>
</comment>
<gene>
    <name evidence="2" type="ORF">FSC37_13150</name>
</gene>
<feature type="transmembrane region" description="Helical" evidence="1">
    <location>
        <begin position="28"/>
        <end position="48"/>
    </location>
</feature>
<evidence type="ECO:0000256" key="1">
    <source>
        <dbReference type="SAM" id="Phobius"/>
    </source>
</evidence>
<sequence length="67" mass="7547">MNARAGGLPLARCNKCHAKAMREGGSTNISQCMSLSSYLLDVIVISIFSRKVRMSRADNRLNSRWRF</sequence>
<keyword evidence="1" id="KW-0472">Membrane</keyword>
<name>A0A5C6U378_9BURK</name>
<evidence type="ECO:0000313" key="3">
    <source>
        <dbReference type="Proteomes" id="UP000321832"/>
    </source>
</evidence>
<keyword evidence="1" id="KW-1133">Transmembrane helix</keyword>